<reference evidence="1 2" key="1">
    <citation type="submission" date="2014-12" db="EMBL/GenBank/DDBJ databases">
        <title>Draft genome sequence of Paenibacillus kamchatkensis strain B-2647.</title>
        <authorList>
            <person name="Karlyshev A.V."/>
            <person name="Kudryashova E.B."/>
        </authorList>
    </citation>
    <scope>NUCLEOTIDE SEQUENCE [LARGE SCALE GENOMIC DNA]</scope>
    <source>
        <strain evidence="1 2">VKM B-2647</strain>
    </source>
</reference>
<name>A0ABR5AED5_9BACL</name>
<sequence length="74" mass="8737">MAMEMYHAKWFQRHVWAAFFSVAKMEDWPVSLRCKYVFTRPGQSEKGLAEQRSFISSFPGYFPKLTERRSAIAL</sequence>
<evidence type="ECO:0000313" key="1">
    <source>
        <dbReference type="EMBL" id="KIL39418.1"/>
    </source>
</evidence>
<organism evidence="1 2">
    <name type="scientific">Gordoniibacillus kamchatkensis</name>
    <dbReference type="NCBI Taxonomy" id="1590651"/>
    <lineage>
        <taxon>Bacteria</taxon>
        <taxon>Bacillati</taxon>
        <taxon>Bacillota</taxon>
        <taxon>Bacilli</taxon>
        <taxon>Bacillales</taxon>
        <taxon>Paenibacillaceae</taxon>
        <taxon>Gordoniibacillus</taxon>
    </lineage>
</organism>
<evidence type="ECO:0000313" key="2">
    <source>
        <dbReference type="Proteomes" id="UP000031967"/>
    </source>
</evidence>
<proteinExistence type="predicted"/>
<dbReference type="Proteomes" id="UP000031967">
    <property type="component" value="Unassembled WGS sequence"/>
</dbReference>
<accession>A0ABR5AED5</accession>
<protein>
    <submittedName>
        <fullName evidence="1">Uncharacterized protein</fullName>
    </submittedName>
</protein>
<comment type="caution">
    <text evidence="1">The sequence shown here is derived from an EMBL/GenBank/DDBJ whole genome shotgun (WGS) entry which is preliminary data.</text>
</comment>
<dbReference type="EMBL" id="JXAK01000038">
    <property type="protein sequence ID" value="KIL39418.1"/>
    <property type="molecule type" value="Genomic_DNA"/>
</dbReference>
<gene>
    <name evidence="1" type="ORF">SD70_20415</name>
</gene>
<keyword evidence="2" id="KW-1185">Reference proteome</keyword>